<dbReference type="PANTHER" id="PTHR31686">
    <property type="match status" value="1"/>
</dbReference>
<comment type="caution">
    <text evidence="9">The sequence shown here is derived from an EMBL/GenBank/DDBJ whole genome shotgun (WGS) entry which is preliminary data.</text>
</comment>
<feature type="transmembrane region" description="Helical" evidence="8">
    <location>
        <begin position="198"/>
        <end position="217"/>
    </location>
</feature>
<proteinExistence type="inferred from homology"/>
<keyword evidence="7 8" id="KW-0472">Membrane</keyword>
<evidence type="ECO:0000313" key="10">
    <source>
        <dbReference type="Proteomes" id="UP000185753"/>
    </source>
</evidence>
<dbReference type="OrthoDB" id="958273at2"/>
<keyword evidence="6 8" id="KW-1133">Transmembrane helix</keyword>
<protein>
    <submittedName>
        <fullName evidence="9">C4-dicarboxylate ABC transporter</fullName>
    </submittedName>
</protein>
<dbReference type="STRING" id="1443941.A9J31_01380"/>
<keyword evidence="4" id="KW-1003">Cell membrane</keyword>
<dbReference type="PANTHER" id="PTHR31686:SF1">
    <property type="entry name" value="SULFITE EFFLUX PUMP SSU1"/>
    <property type="match status" value="1"/>
</dbReference>
<organism evidence="9 10">
    <name type="scientific">Acinetobacter gandensis</name>
    <dbReference type="NCBI Taxonomy" id="1443941"/>
    <lineage>
        <taxon>Bacteria</taxon>
        <taxon>Pseudomonadati</taxon>
        <taxon>Pseudomonadota</taxon>
        <taxon>Gammaproteobacteria</taxon>
        <taxon>Moraxellales</taxon>
        <taxon>Moraxellaceae</taxon>
        <taxon>Acinetobacter</taxon>
    </lineage>
</organism>
<feature type="transmembrane region" description="Helical" evidence="8">
    <location>
        <begin position="269"/>
        <end position="295"/>
    </location>
</feature>
<dbReference type="Gene3D" id="1.50.10.150">
    <property type="entry name" value="Voltage-dependent anion channel"/>
    <property type="match status" value="1"/>
</dbReference>
<evidence type="ECO:0000256" key="1">
    <source>
        <dbReference type="ARBA" id="ARBA00004651"/>
    </source>
</evidence>
<evidence type="ECO:0000256" key="8">
    <source>
        <dbReference type="SAM" id="Phobius"/>
    </source>
</evidence>
<evidence type="ECO:0000256" key="3">
    <source>
        <dbReference type="ARBA" id="ARBA00022448"/>
    </source>
</evidence>
<evidence type="ECO:0000256" key="4">
    <source>
        <dbReference type="ARBA" id="ARBA00022475"/>
    </source>
</evidence>
<evidence type="ECO:0000256" key="2">
    <source>
        <dbReference type="ARBA" id="ARBA00008566"/>
    </source>
</evidence>
<keyword evidence="5 8" id="KW-0812">Transmembrane</keyword>
<dbReference type="GO" id="GO:0000319">
    <property type="term" value="F:sulfite transmembrane transporter activity"/>
    <property type="evidence" value="ECO:0007669"/>
    <property type="project" value="TreeGrafter"/>
</dbReference>
<dbReference type="InterPro" id="IPR038665">
    <property type="entry name" value="Voltage-dep_anion_channel_sf"/>
</dbReference>
<comment type="similarity">
    <text evidence="2">Belongs to the tellurite-resistance/dicarboxylate transporter (TDT) family.</text>
</comment>
<feature type="transmembrane region" description="Helical" evidence="8">
    <location>
        <begin position="161"/>
        <end position="186"/>
    </location>
</feature>
<dbReference type="Proteomes" id="UP000185753">
    <property type="component" value="Unassembled WGS sequence"/>
</dbReference>
<evidence type="ECO:0000256" key="6">
    <source>
        <dbReference type="ARBA" id="ARBA00022989"/>
    </source>
</evidence>
<feature type="transmembrane region" description="Helical" evidence="8">
    <location>
        <begin position="87"/>
        <end position="108"/>
    </location>
</feature>
<feature type="transmembrane region" description="Helical" evidence="8">
    <location>
        <begin position="53"/>
        <end position="75"/>
    </location>
</feature>
<dbReference type="Pfam" id="PF03595">
    <property type="entry name" value="SLAC1"/>
    <property type="match status" value="1"/>
</dbReference>
<keyword evidence="10" id="KW-1185">Reference proteome</keyword>
<evidence type="ECO:0000313" key="9">
    <source>
        <dbReference type="EMBL" id="OBX30184.1"/>
    </source>
</evidence>
<dbReference type="RefSeq" id="WP_067761783.1">
    <property type="nucleotide sequence ID" value="NZ_LZDS01000001.1"/>
</dbReference>
<name>A0A1A7RF95_9GAMM</name>
<sequence length="382" mass="41905">MKMPFYQLQHKQDLIRHFTPNWFTVVMGTGVVALILPQLPFASQLMWSLGAGLWQINVGLFILFSVLYLCRWVLYPQEAKLIFKHPVMSLFLGAIPMALATLINGALKFGPTLYALEHLTTLLLWAEYLWYVDVLLAVAIAWCVPFMMFSRQQHALQGMTAVWLLPIVACEVAASSGALLLAHLPADSHAANILLGSYVLWGISVLPAFGILTILLLRLALHQLPSKDMAISSWLALGPIGTGALALLLLGEQAPRILTAVNLESLGPILQQGGILAALILLGFGLWWLGIAILTTLKHLGDLPFNLGWWAMTFPLGVFSLAVMSLAEQTQLHSIALCGSSLAILLCALWLMVISKTIQGFYRGTLFFSPCLKTYITVKTTT</sequence>
<reference evidence="10" key="1">
    <citation type="submission" date="2016-06" db="EMBL/GenBank/DDBJ databases">
        <authorList>
            <person name="Radolfova-Krizova L."/>
            <person name="Nemec A."/>
        </authorList>
    </citation>
    <scope>NUCLEOTIDE SEQUENCE [LARGE SCALE GENOMIC DNA]</scope>
    <source>
        <strain evidence="10">ANC 4275</strain>
    </source>
</reference>
<feature type="transmembrane region" description="Helical" evidence="8">
    <location>
        <begin position="333"/>
        <end position="353"/>
    </location>
</feature>
<feature type="transmembrane region" description="Helical" evidence="8">
    <location>
        <begin position="128"/>
        <end position="149"/>
    </location>
</feature>
<dbReference type="AlphaFoldDB" id="A0A1A7RF95"/>
<dbReference type="EMBL" id="LZDS01000001">
    <property type="protein sequence ID" value="OBX30184.1"/>
    <property type="molecule type" value="Genomic_DNA"/>
</dbReference>
<feature type="transmembrane region" description="Helical" evidence="8">
    <location>
        <begin position="21"/>
        <end position="41"/>
    </location>
</feature>
<evidence type="ECO:0000256" key="7">
    <source>
        <dbReference type="ARBA" id="ARBA00023136"/>
    </source>
</evidence>
<dbReference type="CDD" id="cd09318">
    <property type="entry name" value="TDT_SSU1"/>
    <property type="match status" value="1"/>
</dbReference>
<dbReference type="GO" id="GO:0005886">
    <property type="term" value="C:plasma membrane"/>
    <property type="evidence" value="ECO:0007669"/>
    <property type="project" value="UniProtKB-SubCell"/>
</dbReference>
<gene>
    <name evidence="9" type="ORF">A9J31_01380</name>
</gene>
<feature type="transmembrane region" description="Helical" evidence="8">
    <location>
        <begin position="307"/>
        <end position="327"/>
    </location>
</feature>
<dbReference type="InterPro" id="IPR004695">
    <property type="entry name" value="SLAC1/Mae1/Ssu1/TehA"/>
</dbReference>
<feature type="transmembrane region" description="Helical" evidence="8">
    <location>
        <begin position="229"/>
        <end position="249"/>
    </location>
</feature>
<keyword evidence="3" id="KW-0813">Transport</keyword>
<accession>A0A1A7RF95</accession>
<dbReference type="InterPro" id="IPR051629">
    <property type="entry name" value="Sulfite_efflux_TDT"/>
</dbReference>
<comment type="subcellular location">
    <subcellularLocation>
        <location evidence="1">Cell membrane</location>
        <topology evidence="1">Multi-pass membrane protein</topology>
    </subcellularLocation>
</comment>
<evidence type="ECO:0000256" key="5">
    <source>
        <dbReference type="ARBA" id="ARBA00022692"/>
    </source>
</evidence>